<accession>A0A3A4NU91</accession>
<feature type="region of interest" description="Disordered" evidence="1">
    <location>
        <begin position="1"/>
        <end position="49"/>
    </location>
</feature>
<dbReference type="InterPro" id="IPR000483">
    <property type="entry name" value="Cys-rich_flank_reg_C"/>
</dbReference>
<feature type="compositionally biased region" description="Basic and acidic residues" evidence="1">
    <location>
        <begin position="39"/>
        <end position="49"/>
    </location>
</feature>
<dbReference type="Pfam" id="PF01463">
    <property type="entry name" value="LRRCT"/>
    <property type="match status" value="1"/>
</dbReference>
<feature type="domain" description="LRRCT" evidence="2">
    <location>
        <begin position="26"/>
        <end position="44"/>
    </location>
</feature>
<dbReference type="EMBL" id="QZKU01000040">
    <property type="protein sequence ID" value="RJP24128.1"/>
    <property type="molecule type" value="Genomic_DNA"/>
</dbReference>
<feature type="non-terminal residue" evidence="3">
    <location>
        <position position="1"/>
    </location>
</feature>
<protein>
    <recommendedName>
        <fullName evidence="2">LRRCT domain-containing protein</fullName>
    </recommendedName>
</protein>
<sequence length="80" mass="9334">LQNHKGNPTEPIRRSSQQKSAPKGRFRCVSPSHARGHRHLPDQHTERHDRGIRLVQLEYPPHLADKSMQPLFPWERPCVT</sequence>
<gene>
    <name evidence="3" type="ORF">C4520_04805</name>
</gene>
<evidence type="ECO:0000256" key="1">
    <source>
        <dbReference type="SAM" id="MobiDB-lite"/>
    </source>
</evidence>
<organism evidence="3 4">
    <name type="scientific">Abyssobacteria bacterium (strain SURF_5)</name>
    <dbReference type="NCBI Taxonomy" id="2093360"/>
    <lineage>
        <taxon>Bacteria</taxon>
        <taxon>Pseudomonadati</taxon>
        <taxon>Candidatus Hydrogenedentota</taxon>
        <taxon>Candidatus Abyssobacteria</taxon>
    </lineage>
</organism>
<evidence type="ECO:0000259" key="2">
    <source>
        <dbReference type="Pfam" id="PF01463"/>
    </source>
</evidence>
<dbReference type="AlphaFoldDB" id="A0A3A4NU91"/>
<name>A0A3A4NU91_ABYX5</name>
<comment type="caution">
    <text evidence="3">The sequence shown here is derived from an EMBL/GenBank/DDBJ whole genome shotgun (WGS) entry which is preliminary data.</text>
</comment>
<dbReference type="Proteomes" id="UP000265882">
    <property type="component" value="Unassembled WGS sequence"/>
</dbReference>
<reference evidence="3 4" key="1">
    <citation type="journal article" date="2017" name="ISME J.">
        <title>Energy and carbon metabolisms in a deep terrestrial subsurface fluid microbial community.</title>
        <authorList>
            <person name="Momper L."/>
            <person name="Jungbluth S.P."/>
            <person name="Lee M.D."/>
            <person name="Amend J.P."/>
        </authorList>
    </citation>
    <scope>NUCLEOTIDE SEQUENCE [LARGE SCALE GENOMIC DNA]</scope>
    <source>
        <strain evidence="3">SURF_5</strain>
    </source>
</reference>
<evidence type="ECO:0000313" key="4">
    <source>
        <dbReference type="Proteomes" id="UP000265882"/>
    </source>
</evidence>
<proteinExistence type="predicted"/>
<evidence type="ECO:0000313" key="3">
    <source>
        <dbReference type="EMBL" id="RJP24128.1"/>
    </source>
</evidence>